<dbReference type="EMBL" id="ML976121">
    <property type="protein sequence ID" value="KAF1937920.1"/>
    <property type="molecule type" value="Genomic_DNA"/>
</dbReference>
<gene>
    <name evidence="1" type="ORF">EJ02DRAFT_475383</name>
</gene>
<accession>A0A6A5SDY8</accession>
<evidence type="ECO:0000313" key="1">
    <source>
        <dbReference type="EMBL" id="KAF1937920.1"/>
    </source>
</evidence>
<proteinExistence type="predicted"/>
<dbReference type="AlphaFoldDB" id="A0A6A5SDY8"/>
<evidence type="ECO:0000313" key="2">
    <source>
        <dbReference type="Proteomes" id="UP000800038"/>
    </source>
</evidence>
<keyword evidence="2" id="KW-1185">Reference proteome</keyword>
<dbReference type="OrthoDB" id="3669612at2759"/>
<reference evidence="1" key="1">
    <citation type="journal article" date="2020" name="Stud. Mycol.">
        <title>101 Dothideomycetes genomes: a test case for predicting lifestyles and emergence of pathogens.</title>
        <authorList>
            <person name="Haridas S."/>
            <person name="Albert R."/>
            <person name="Binder M."/>
            <person name="Bloem J."/>
            <person name="Labutti K."/>
            <person name="Salamov A."/>
            <person name="Andreopoulos B."/>
            <person name="Baker S."/>
            <person name="Barry K."/>
            <person name="Bills G."/>
            <person name="Bluhm B."/>
            <person name="Cannon C."/>
            <person name="Castanera R."/>
            <person name="Culley D."/>
            <person name="Daum C."/>
            <person name="Ezra D."/>
            <person name="Gonzalez J."/>
            <person name="Henrissat B."/>
            <person name="Kuo A."/>
            <person name="Liang C."/>
            <person name="Lipzen A."/>
            <person name="Lutzoni F."/>
            <person name="Magnuson J."/>
            <person name="Mondo S."/>
            <person name="Nolan M."/>
            <person name="Ohm R."/>
            <person name="Pangilinan J."/>
            <person name="Park H.-J."/>
            <person name="Ramirez L."/>
            <person name="Alfaro M."/>
            <person name="Sun H."/>
            <person name="Tritt A."/>
            <person name="Yoshinaga Y."/>
            <person name="Zwiers L.-H."/>
            <person name="Turgeon B."/>
            <person name="Goodwin S."/>
            <person name="Spatafora J."/>
            <person name="Crous P."/>
            <person name="Grigoriev I."/>
        </authorList>
    </citation>
    <scope>NUCLEOTIDE SEQUENCE</scope>
    <source>
        <strain evidence="1">CBS 161.51</strain>
    </source>
</reference>
<name>A0A6A5SDY8_9PLEO</name>
<dbReference type="Proteomes" id="UP000800038">
    <property type="component" value="Unassembled WGS sequence"/>
</dbReference>
<protein>
    <submittedName>
        <fullName evidence="1">Uncharacterized protein</fullName>
    </submittedName>
</protein>
<sequence length="152" mass="16967">MHKFGHAFYGRNIADGNNMYQEPLFVTHLHGMKPELGLDLEHMVFGNAIKTIIDHWNGVFMEWEPLLEQKASDYGAVRIQSLCEKRPEATGGDTGELIYDIIEEQESLDQINLNIEVVKMNADIKAAADQAAVVKSAADRGAAAAVKEKRER</sequence>
<organism evidence="1 2">
    <name type="scientific">Clathrospora elynae</name>
    <dbReference type="NCBI Taxonomy" id="706981"/>
    <lineage>
        <taxon>Eukaryota</taxon>
        <taxon>Fungi</taxon>
        <taxon>Dikarya</taxon>
        <taxon>Ascomycota</taxon>
        <taxon>Pezizomycotina</taxon>
        <taxon>Dothideomycetes</taxon>
        <taxon>Pleosporomycetidae</taxon>
        <taxon>Pleosporales</taxon>
        <taxon>Diademaceae</taxon>
        <taxon>Clathrospora</taxon>
    </lineage>
</organism>